<protein>
    <submittedName>
        <fullName evidence="3">Uncharacterized protein</fullName>
    </submittedName>
</protein>
<evidence type="ECO:0000256" key="2">
    <source>
        <dbReference type="SAM" id="MobiDB-lite"/>
    </source>
</evidence>
<sequence>MFSQAVVRSLNDKNALLQKQLENVVREANGEISLLNNKTAELERDLELERRKTRELQDASRDREKEYQKLKVRQIRISSPTDLINYNDRQLAHDKFKRRALLAPHPAGAGHEGLSSFGHTNDDQQQQKQQRPLGMHMGNTTVNLGAVVGGMETNGASHDFLLGASSCLIYSSSLRSRERRSSTAP</sequence>
<feature type="region of interest" description="Disordered" evidence="2">
    <location>
        <begin position="105"/>
        <end position="138"/>
    </location>
</feature>
<comment type="caution">
    <text evidence="3">The sequence shown here is derived from an EMBL/GenBank/DDBJ whole genome shotgun (WGS) entry which is preliminary data.</text>
</comment>
<evidence type="ECO:0000313" key="4">
    <source>
        <dbReference type="Proteomes" id="UP000775547"/>
    </source>
</evidence>
<evidence type="ECO:0000313" key="3">
    <source>
        <dbReference type="EMBL" id="KAG5646471.1"/>
    </source>
</evidence>
<proteinExistence type="predicted"/>
<dbReference type="Proteomes" id="UP000775547">
    <property type="component" value="Unassembled WGS sequence"/>
</dbReference>
<name>A0A9P7KG44_9AGAR</name>
<keyword evidence="1" id="KW-0175">Coiled coil</keyword>
<keyword evidence="4" id="KW-1185">Reference proteome</keyword>
<dbReference type="OrthoDB" id="441210at2759"/>
<organism evidence="3 4">
    <name type="scientific">Asterophora parasitica</name>
    <dbReference type="NCBI Taxonomy" id="117018"/>
    <lineage>
        <taxon>Eukaryota</taxon>
        <taxon>Fungi</taxon>
        <taxon>Dikarya</taxon>
        <taxon>Basidiomycota</taxon>
        <taxon>Agaricomycotina</taxon>
        <taxon>Agaricomycetes</taxon>
        <taxon>Agaricomycetidae</taxon>
        <taxon>Agaricales</taxon>
        <taxon>Tricholomatineae</taxon>
        <taxon>Lyophyllaceae</taxon>
        <taxon>Asterophora</taxon>
    </lineage>
</organism>
<dbReference type="EMBL" id="JABCKV010000021">
    <property type="protein sequence ID" value="KAG5646471.1"/>
    <property type="molecule type" value="Genomic_DNA"/>
</dbReference>
<dbReference type="AlphaFoldDB" id="A0A9P7KG44"/>
<evidence type="ECO:0000256" key="1">
    <source>
        <dbReference type="SAM" id="Coils"/>
    </source>
</evidence>
<reference evidence="3" key="2">
    <citation type="submission" date="2021-10" db="EMBL/GenBank/DDBJ databases">
        <title>Phylogenomics reveals ancestral predisposition of the termite-cultivated fungus Termitomyces towards a domesticated lifestyle.</title>
        <authorList>
            <person name="Auxier B."/>
            <person name="Grum-Grzhimaylo A."/>
            <person name="Cardenas M.E."/>
            <person name="Lodge J.D."/>
            <person name="Laessoe T."/>
            <person name="Pedersen O."/>
            <person name="Smith M.E."/>
            <person name="Kuyper T.W."/>
            <person name="Franco-Molano E.A."/>
            <person name="Baroni T.J."/>
            <person name="Aanen D.K."/>
        </authorList>
    </citation>
    <scope>NUCLEOTIDE SEQUENCE</scope>
    <source>
        <strain evidence="3">AP01</strain>
        <tissue evidence="3">Mycelium</tissue>
    </source>
</reference>
<reference evidence="3" key="1">
    <citation type="submission" date="2020-07" db="EMBL/GenBank/DDBJ databases">
        <authorList>
            <person name="Nieuwenhuis M."/>
            <person name="Van De Peppel L.J.J."/>
        </authorList>
    </citation>
    <scope>NUCLEOTIDE SEQUENCE</scope>
    <source>
        <strain evidence="3">AP01</strain>
        <tissue evidence="3">Mycelium</tissue>
    </source>
</reference>
<accession>A0A9P7KG44</accession>
<gene>
    <name evidence="3" type="ORF">DXG03_003521</name>
</gene>
<feature type="coiled-coil region" evidence="1">
    <location>
        <begin position="7"/>
        <end position="59"/>
    </location>
</feature>